<reference evidence="1" key="1">
    <citation type="submission" date="2014-09" db="EMBL/GenBank/DDBJ databases">
        <authorList>
            <person name="Magalhaes I.L.F."/>
            <person name="Oliveira U."/>
            <person name="Santos F.R."/>
            <person name="Vidigal T.H.D.A."/>
            <person name="Brescovit A.D."/>
            <person name="Santos A.J."/>
        </authorList>
    </citation>
    <scope>NUCLEOTIDE SEQUENCE</scope>
    <source>
        <tissue evidence="1">Shoot tissue taken approximately 20 cm above the soil surface</tissue>
    </source>
</reference>
<accession>A0A0A9C9P8</accession>
<dbReference type="AlphaFoldDB" id="A0A0A9C9P8"/>
<sequence length="78" mass="8994">MTLVLQHLLVFRQLFVICLSALCTATRTQGSLLRPLSWLWPCFIGPYFILKRLGIGTELHSTLSVHKCKHSCYFEDKL</sequence>
<proteinExistence type="predicted"/>
<protein>
    <submittedName>
        <fullName evidence="1">Uncharacterized protein</fullName>
    </submittedName>
</protein>
<organism evidence="1">
    <name type="scientific">Arundo donax</name>
    <name type="common">Giant reed</name>
    <name type="synonym">Donax arundinaceus</name>
    <dbReference type="NCBI Taxonomy" id="35708"/>
    <lineage>
        <taxon>Eukaryota</taxon>
        <taxon>Viridiplantae</taxon>
        <taxon>Streptophyta</taxon>
        <taxon>Embryophyta</taxon>
        <taxon>Tracheophyta</taxon>
        <taxon>Spermatophyta</taxon>
        <taxon>Magnoliopsida</taxon>
        <taxon>Liliopsida</taxon>
        <taxon>Poales</taxon>
        <taxon>Poaceae</taxon>
        <taxon>PACMAD clade</taxon>
        <taxon>Arundinoideae</taxon>
        <taxon>Arundineae</taxon>
        <taxon>Arundo</taxon>
    </lineage>
</organism>
<evidence type="ECO:0000313" key="1">
    <source>
        <dbReference type="EMBL" id="JAD72311.1"/>
    </source>
</evidence>
<name>A0A0A9C9P8_ARUDO</name>
<reference evidence="1" key="2">
    <citation type="journal article" date="2015" name="Data Brief">
        <title>Shoot transcriptome of the giant reed, Arundo donax.</title>
        <authorList>
            <person name="Barrero R.A."/>
            <person name="Guerrero F.D."/>
            <person name="Moolhuijzen P."/>
            <person name="Goolsby J.A."/>
            <person name="Tidwell J."/>
            <person name="Bellgard S.E."/>
            <person name="Bellgard M.I."/>
        </authorList>
    </citation>
    <scope>NUCLEOTIDE SEQUENCE</scope>
    <source>
        <tissue evidence="1">Shoot tissue taken approximately 20 cm above the soil surface</tissue>
    </source>
</reference>
<dbReference type="EMBL" id="GBRH01225584">
    <property type="protein sequence ID" value="JAD72311.1"/>
    <property type="molecule type" value="Transcribed_RNA"/>
</dbReference>